<reference evidence="2" key="1">
    <citation type="journal article" date="2019" name="Int. J. Syst. Evol. Microbiol.">
        <title>The Global Catalogue of Microorganisms (GCM) 10K type strain sequencing project: providing services to taxonomists for standard genome sequencing and annotation.</title>
        <authorList>
            <consortium name="The Broad Institute Genomics Platform"/>
            <consortium name="The Broad Institute Genome Sequencing Center for Infectious Disease"/>
            <person name="Wu L."/>
            <person name="Ma J."/>
        </authorList>
    </citation>
    <scope>NUCLEOTIDE SEQUENCE [LARGE SCALE GENOMIC DNA]</scope>
    <source>
        <strain evidence="2">JCM 15443</strain>
    </source>
</reference>
<accession>A0ABQ2H0D0</accession>
<comment type="caution">
    <text evidence="1">The sequence shown here is derived from an EMBL/GenBank/DDBJ whole genome shotgun (WGS) entry which is preliminary data.</text>
</comment>
<keyword evidence="2" id="KW-1185">Reference proteome</keyword>
<gene>
    <name evidence="1" type="ORF">GCM10010841_30970</name>
</gene>
<protein>
    <submittedName>
        <fullName evidence="1">Uncharacterized protein</fullName>
    </submittedName>
</protein>
<dbReference type="Proteomes" id="UP000661918">
    <property type="component" value="Unassembled WGS sequence"/>
</dbReference>
<dbReference type="EMBL" id="BMOM01000044">
    <property type="protein sequence ID" value="GGM20770.1"/>
    <property type="molecule type" value="Genomic_DNA"/>
</dbReference>
<organism evidence="1 2">
    <name type="scientific">Deinococcus aerophilus</name>
    <dbReference type="NCBI Taxonomy" id="522488"/>
    <lineage>
        <taxon>Bacteria</taxon>
        <taxon>Thermotogati</taxon>
        <taxon>Deinococcota</taxon>
        <taxon>Deinococci</taxon>
        <taxon>Deinococcales</taxon>
        <taxon>Deinococcaceae</taxon>
        <taxon>Deinococcus</taxon>
    </lineage>
</organism>
<name>A0ABQ2H0D0_9DEIO</name>
<proteinExistence type="predicted"/>
<evidence type="ECO:0000313" key="2">
    <source>
        <dbReference type="Proteomes" id="UP000661918"/>
    </source>
</evidence>
<evidence type="ECO:0000313" key="1">
    <source>
        <dbReference type="EMBL" id="GGM20770.1"/>
    </source>
</evidence>
<sequence>MFNLFRKPSPAQGVVKQDDAQTFRVRVRTQRHGEVVEFRFTKGAHIGIDDNGNYVFRKPVVSPQHLDRGELVVHFDRRYRVTSTEGEGVDFVPVSEWED</sequence>
<dbReference type="RefSeq" id="WP_188905257.1">
    <property type="nucleotide sequence ID" value="NZ_BMOM01000044.1"/>
</dbReference>